<evidence type="ECO:0000313" key="1">
    <source>
        <dbReference type="EMBL" id="KAH9297976.1"/>
    </source>
</evidence>
<accession>A0AA38CEV5</accession>
<evidence type="ECO:0008006" key="3">
    <source>
        <dbReference type="Google" id="ProtNLM"/>
    </source>
</evidence>
<gene>
    <name evidence="1" type="ORF">KI387_029658</name>
</gene>
<keyword evidence="2" id="KW-1185">Reference proteome</keyword>
<evidence type="ECO:0000313" key="2">
    <source>
        <dbReference type="Proteomes" id="UP000824469"/>
    </source>
</evidence>
<protein>
    <recommendedName>
        <fullName evidence="3">Retrotransposon gag domain-containing protein</fullName>
    </recommendedName>
</protein>
<reference evidence="1 2" key="1">
    <citation type="journal article" date="2021" name="Nat. Plants">
        <title>The Taxus genome provides insights into paclitaxel biosynthesis.</title>
        <authorList>
            <person name="Xiong X."/>
            <person name="Gou J."/>
            <person name="Liao Q."/>
            <person name="Li Y."/>
            <person name="Zhou Q."/>
            <person name="Bi G."/>
            <person name="Li C."/>
            <person name="Du R."/>
            <person name="Wang X."/>
            <person name="Sun T."/>
            <person name="Guo L."/>
            <person name="Liang H."/>
            <person name="Lu P."/>
            <person name="Wu Y."/>
            <person name="Zhang Z."/>
            <person name="Ro D.K."/>
            <person name="Shang Y."/>
            <person name="Huang S."/>
            <person name="Yan J."/>
        </authorList>
    </citation>
    <scope>NUCLEOTIDE SEQUENCE [LARGE SCALE GENOMIC DNA]</scope>
    <source>
        <strain evidence="1">Ta-2019</strain>
    </source>
</reference>
<proteinExistence type="predicted"/>
<dbReference type="AlphaFoldDB" id="A0AA38CEV5"/>
<dbReference type="Proteomes" id="UP000824469">
    <property type="component" value="Unassembled WGS sequence"/>
</dbReference>
<organism evidence="1 2">
    <name type="scientific">Taxus chinensis</name>
    <name type="common">Chinese yew</name>
    <name type="synonym">Taxus wallichiana var. chinensis</name>
    <dbReference type="NCBI Taxonomy" id="29808"/>
    <lineage>
        <taxon>Eukaryota</taxon>
        <taxon>Viridiplantae</taxon>
        <taxon>Streptophyta</taxon>
        <taxon>Embryophyta</taxon>
        <taxon>Tracheophyta</taxon>
        <taxon>Spermatophyta</taxon>
        <taxon>Pinopsida</taxon>
        <taxon>Pinidae</taxon>
        <taxon>Conifers II</taxon>
        <taxon>Cupressales</taxon>
        <taxon>Taxaceae</taxon>
        <taxon>Taxus</taxon>
    </lineage>
</organism>
<name>A0AA38CEV5_TAXCH</name>
<comment type="caution">
    <text evidence="1">The sequence shown here is derived from an EMBL/GenBank/DDBJ whole genome shotgun (WGS) entry which is preliminary data.</text>
</comment>
<dbReference type="EMBL" id="JAHRHJ020000010">
    <property type="protein sequence ID" value="KAH9297976.1"/>
    <property type="molecule type" value="Genomic_DNA"/>
</dbReference>
<sequence>ENPMCHDDAIDLISIYMDGVAHKWWRQLLKTQGVEYIVSLEDYSQKFLEKFDVQDGEDEKG</sequence>
<feature type="non-terminal residue" evidence="1">
    <location>
        <position position="1"/>
    </location>
</feature>